<evidence type="ECO:0000259" key="4">
    <source>
        <dbReference type="Pfam" id="PF10502"/>
    </source>
</evidence>
<dbReference type="CDD" id="cd06530">
    <property type="entry name" value="S26_SPase_I"/>
    <property type="match status" value="1"/>
</dbReference>
<dbReference type="RefSeq" id="WP_018029705.1">
    <property type="nucleotide sequence ID" value="NZ_JBGYLT010000014.1"/>
</dbReference>
<dbReference type="GO" id="GO:0009003">
    <property type="term" value="F:signal peptidase activity"/>
    <property type="evidence" value="ECO:0007669"/>
    <property type="project" value="UniProtKB-EC"/>
</dbReference>
<comment type="similarity">
    <text evidence="2 3">Belongs to the peptidase S26 family.</text>
</comment>
<dbReference type="Gene3D" id="2.10.109.10">
    <property type="entry name" value="Umud Fragment, subunit A"/>
    <property type="match status" value="1"/>
</dbReference>
<protein>
    <recommendedName>
        <fullName evidence="3">Signal peptidase I</fullName>
        <ecNumber evidence="3">3.4.21.89</ecNumber>
    </recommendedName>
</protein>
<dbReference type="InterPro" id="IPR019533">
    <property type="entry name" value="Peptidase_S26"/>
</dbReference>
<dbReference type="NCBIfam" id="TIGR02227">
    <property type="entry name" value="sigpep_I_bact"/>
    <property type="match status" value="1"/>
</dbReference>
<dbReference type="InterPro" id="IPR036286">
    <property type="entry name" value="LexA/Signal_pep-like_sf"/>
</dbReference>
<dbReference type="KEGG" id="sfer:NCTC12278_00848"/>
<comment type="catalytic activity">
    <reaction evidence="3">
        <text>Cleavage of hydrophobic, N-terminal signal or leader sequences from secreted and periplasmic proteins.</text>
        <dbReference type="EC" id="3.4.21.89"/>
    </reaction>
</comment>
<dbReference type="PANTHER" id="PTHR43390:SF1">
    <property type="entry name" value="CHLOROPLAST PROCESSING PEPTIDASE"/>
    <property type="match status" value="1"/>
</dbReference>
<evidence type="ECO:0000256" key="2">
    <source>
        <dbReference type="ARBA" id="ARBA00009370"/>
    </source>
</evidence>
<dbReference type="GO" id="GO:0005886">
    <property type="term" value="C:plasma membrane"/>
    <property type="evidence" value="ECO:0007669"/>
    <property type="project" value="UniProtKB-SubCell"/>
</dbReference>
<evidence type="ECO:0000256" key="3">
    <source>
        <dbReference type="RuleBase" id="RU362042"/>
    </source>
</evidence>
<evidence type="ECO:0000313" key="5">
    <source>
        <dbReference type="EMBL" id="SQF40250.1"/>
    </source>
</evidence>
<keyword evidence="3 5" id="KW-0378">Hydrolase</keyword>
<dbReference type="SUPFAM" id="SSF51306">
    <property type="entry name" value="LexA/Signal peptidase"/>
    <property type="match status" value="1"/>
</dbReference>
<sequence length="184" mass="21126">MLKRDFIRNILLGVIALAVLLCLHFFVFSSYSVTENDANAYLKAGDLVVLNKNEDPNYKDFVVYKVGSKSYLGRVIGKERDSVTYMDDIFYLNNTVEDQSYLSSLKDAYAAADHQMSFTSDFTIQTITKDKYSQIPEDYYLILNDNRQNTKDSRTFGLIKKSQIRGVVSFKLLPLKDFGFIKTE</sequence>
<name>A0A2X3VFL1_9STRE</name>
<dbReference type="Pfam" id="PF10502">
    <property type="entry name" value="Peptidase_S26"/>
    <property type="match status" value="1"/>
</dbReference>
<proteinExistence type="inferred from homology"/>
<dbReference type="Proteomes" id="UP000249495">
    <property type="component" value="Chromosome 1"/>
</dbReference>
<reference evidence="5 6" key="1">
    <citation type="submission" date="2018-06" db="EMBL/GenBank/DDBJ databases">
        <authorList>
            <consortium name="Pathogen Informatics"/>
            <person name="Doyle S."/>
        </authorList>
    </citation>
    <scope>NUCLEOTIDE SEQUENCE [LARGE SCALE GENOMIC DNA]</scope>
    <source>
        <strain evidence="5 6">NCTC12278</strain>
    </source>
</reference>
<organism evidence="5 6">
    <name type="scientific">Streptococcus ferus</name>
    <dbReference type="NCBI Taxonomy" id="1345"/>
    <lineage>
        <taxon>Bacteria</taxon>
        <taxon>Bacillati</taxon>
        <taxon>Bacillota</taxon>
        <taxon>Bacilli</taxon>
        <taxon>Lactobacillales</taxon>
        <taxon>Streptococcaceae</taxon>
        <taxon>Streptococcus</taxon>
    </lineage>
</organism>
<dbReference type="OrthoDB" id="9802919at2"/>
<comment type="subcellular location">
    <subcellularLocation>
        <location evidence="1">Cell membrane</location>
        <topology evidence="1">Single-pass type II membrane protein</topology>
    </subcellularLocation>
    <subcellularLocation>
        <location evidence="3">Membrane</location>
        <topology evidence="3">Single-pass type II membrane protein</topology>
    </subcellularLocation>
</comment>
<evidence type="ECO:0000256" key="1">
    <source>
        <dbReference type="ARBA" id="ARBA00004401"/>
    </source>
</evidence>
<feature type="domain" description="Peptidase S26" evidence="4">
    <location>
        <begin position="9"/>
        <end position="171"/>
    </location>
</feature>
<dbReference type="EMBL" id="LS483343">
    <property type="protein sequence ID" value="SQF40250.1"/>
    <property type="molecule type" value="Genomic_DNA"/>
</dbReference>
<evidence type="ECO:0000313" key="6">
    <source>
        <dbReference type="Proteomes" id="UP000249495"/>
    </source>
</evidence>
<dbReference type="STRING" id="1123303.GCA_000372425_00378"/>
<keyword evidence="6" id="KW-1185">Reference proteome</keyword>
<dbReference type="AlphaFoldDB" id="A0A2X3VFL1"/>
<keyword evidence="3" id="KW-0645">Protease</keyword>
<dbReference type="GO" id="GO:0004252">
    <property type="term" value="F:serine-type endopeptidase activity"/>
    <property type="evidence" value="ECO:0007669"/>
    <property type="project" value="InterPro"/>
</dbReference>
<gene>
    <name evidence="5" type="primary">spsB_1</name>
    <name evidence="5" type="ORF">NCTC12278_00848</name>
</gene>
<accession>A0A2X3VFL1</accession>
<dbReference type="InterPro" id="IPR000223">
    <property type="entry name" value="Pept_S26A_signal_pept_1"/>
</dbReference>
<dbReference type="GO" id="GO:0006465">
    <property type="term" value="P:signal peptide processing"/>
    <property type="evidence" value="ECO:0007669"/>
    <property type="project" value="InterPro"/>
</dbReference>
<dbReference type="PANTHER" id="PTHR43390">
    <property type="entry name" value="SIGNAL PEPTIDASE I"/>
    <property type="match status" value="1"/>
</dbReference>
<dbReference type="PRINTS" id="PR00727">
    <property type="entry name" value="LEADERPTASE"/>
</dbReference>
<dbReference type="EC" id="3.4.21.89" evidence="3"/>